<proteinExistence type="predicted"/>
<dbReference type="Proteomes" id="UP001166674">
    <property type="component" value="Unassembled WGS sequence"/>
</dbReference>
<gene>
    <name evidence="2" type="ORF">SUZIE_118095</name>
</gene>
<organism evidence="2 3">
    <name type="scientific">Sciurus carolinensis</name>
    <name type="common">Eastern gray squirrel</name>
    <dbReference type="NCBI Taxonomy" id="30640"/>
    <lineage>
        <taxon>Eukaryota</taxon>
        <taxon>Metazoa</taxon>
        <taxon>Chordata</taxon>
        <taxon>Craniata</taxon>
        <taxon>Vertebrata</taxon>
        <taxon>Euteleostomi</taxon>
        <taxon>Mammalia</taxon>
        <taxon>Eutheria</taxon>
        <taxon>Euarchontoglires</taxon>
        <taxon>Glires</taxon>
        <taxon>Rodentia</taxon>
        <taxon>Sciuromorpha</taxon>
        <taxon>Sciuridae</taxon>
        <taxon>Sciurinae</taxon>
        <taxon>Sciurini</taxon>
        <taxon>Sciurus</taxon>
    </lineage>
</organism>
<sequence>MAEPDSLCPVGPATVLQGKKKQQTRDQGSPKKLSTALLDKRQWRKQELDQRGPGWTEEATKTEEVVRLPWRWPAWSHGSWCSSSFRWRCVRQHWPARPSAGKRSSEDEGNLTMVTLQNHLQVLECQKSQQGQLEERHGEQDAGQVHDLETKIKWITWLSKMYCVMMFSNM</sequence>
<evidence type="ECO:0000313" key="3">
    <source>
        <dbReference type="Proteomes" id="UP001166674"/>
    </source>
</evidence>
<feature type="region of interest" description="Disordered" evidence="1">
    <location>
        <begin position="1"/>
        <end position="56"/>
    </location>
</feature>
<reference evidence="2" key="1">
    <citation type="submission" date="2020-03" db="EMBL/GenBank/DDBJ databases">
        <title>Studies in the Genomics of Life Span.</title>
        <authorList>
            <person name="Glass D."/>
        </authorList>
    </citation>
    <scope>NUCLEOTIDE SEQUENCE</scope>
    <source>
        <strain evidence="2">SUZIE</strain>
        <tissue evidence="2">Muscle</tissue>
    </source>
</reference>
<evidence type="ECO:0000256" key="1">
    <source>
        <dbReference type="SAM" id="MobiDB-lite"/>
    </source>
</evidence>
<comment type="caution">
    <text evidence="2">The sequence shown here is derived from an EMBL/GenBank/DDBJ whole genome shotgun (WGS) entry which is preliminary data.</text>
</comment>
<dbReference type="EMBL" id="JAATJV010187372">
    <property type="protein sequence ID" value="MBZ3872469.1"/>
    <property type="molecule type" value="Genomic_DNA"/>
</dbReference>
<keyword evidence="3" id="KW-1185">Reference proteome</keyword>
<name>A0AA41MIM1_SCICA</name>
<accession>A0AA41MIM1</accession>
<evidence type="ECO:0000313" key="2">
    <source>
        <dbReference type="EMBL" id="MBZ3872469.1"/>
    </source>
</evidence>
<dbReference type="AlphaFoldDB" id="A0AA41MIM1"/>
<feature type="compositionally biased region" description="Basic and acidic residues" evidence="1">
    <location>
        <begin position="38"/>
        <end position="50"/>
    </location>
</feature>
<protein>
    <submittedName>
        <fullName evidence="2">Surfeit locus protein 6</fullName>
    </submittedName>
</protein>